<reference evidence="4" key="1">
    <citation type="submission" date="2021-02" db="EMBL/GenBank/DDBJ databases">
        <authorList>
            <person name="Nowell W R."/>
        </authorList>
    </citation>
    <scope>NUCLEOTIDE SEQUENCE</scope>
</reference>
<evidence type="ECO:0000313" key="6">
    <source>
        <dbReference type="EMBL" id="CAF3862886.1"/>
    </source>
</evidence>
<dbReference type="Proteomes" id="UP000677228">
    <property type="component" value="Unassembled WGS sequence"/>
</dbReference>
<keyword evidence="1" id="KW-0479">Metal-binding</keyword>
<dbReference type="EMBL" id="CAJOBC010005411">
    <property type="protein sequence ID" value="CAF3862886.1"/>
    <property type="molecule type" value="Genomic_DNA"/>
</dbReference>
<dbReference type="Proteomes" id="UP000681722">
    <property type="component" value="Unassembled WGS sequence"/>
</dbReference>
<keyword evidence="1" id="KW-0863">Zinc-finger</keyword>
<evidence type="ECO:0000256" key="1">
    <source>
        <dbReference type="PROSITE-ProRule" id="PRU00325"/>
    </source>
</evidence>
<dbReference type="AlphaFoldDB" id="A0A814NV55"/>
<proteinExistence type="predicted"/>
<feature type="compositionally biased region" description="Basic and acidic residues" evidence="2">
    <location>
        <begin position="134"/>
        <end position="154"/>
    </location>
</feature>
<feature type="domain" description="SWIM-type" evidence="3">
    <location>
        <begin position="91"/>
        <end position="124"/>
    </location>
</feature>
<evidence type="ECO:0000313" key="7">
    <source>
        <dbReference type="EMBL" id="CAF3971421.1"/>
    </source>
</evidence>
<evidence type="ECO:0000313" key="5">
    <source>
        <dbReference type="EMBL" id="CAF1159779.1"/>
    </source>
</evidence>
<gene>
    <name evidence="4" type="ORF">GPM918_LOCUS18591</name>
    <name evidence="5" type="ORF">OVA965_LOCUS22031</name>
    <name evidence="6" type="ORF">SRO942_LOCUS18588</name>
    <name evidence="7" type="ORF">TMI583_LOCUS22744</name>
</gene>
<accession>A0A814NV55</accession>
<dbReference type="GO" id="GO:0008270">
    <property type="term" value="F:zinc ion binding"/>
    <property type="evidence" value="ECO:0007669"/>
    <property type="project" value="UniProtKB-KW"/>
</dbReference>
<organism evidence="4 8">
    <name type="scientific">Didymodactylos carnosus</name>
    <dbReference type="NCBI Taxonomy" id="1234261"/>
    <lineage>
        <taxon>Eukaryota</taxon>
        <taxon>Metazoa</taxon>
        <taxon>Spiralia</taxon>
        <taxon>Gnathifera</taxon>
        <taxon>Rotifera</taxon>
        <taxon>Eurotatoria</taxon>
        <taxon>Bdelloidea</taxon>
        <taxon>Philodinida</taxon>
        <taxon>Philodinidae</taxon>
        <taxon>Didymodactylos</taxon>
    </lineage>
</organism>
<protein>
    <recommendedName>
        <fullName evidence="3">SWIM-type domain-containing protein</fullName>
    </recommendedName>
</protein>
<dbReference type="PROSITE" id="PS50966">
    <property type="entry name" value="ZF_SWIM"/>
    <property type="match status" value="1"/>
</dbReference>
<evidence type="ECO:0000256" key="2">
    <source>
        <dbReference type="SAM" id="MobiDB-lite"/>
    </source>
</evidence>
<dbReference type="Proteomes" id="UP000682733">
    <property type="component" value="Unassembled WGS sequence"/>
</dbReference>
<dbReference type="EMBL" id="CAJNOK010012264">
    <property type="protein sequence ID" value="CAF1159779.1"/>
    <property type="molecule type" value="Genomic_DNA"/>
</dbReference>
<feature type="region of interest" description="Disordered" evidence="2">
    <location>
        <begin position="134"/>
        <end position="158"/>
    </location>
</feature>
<evidence type="ECO:0000259" key="3">
    <source>
        <dbReference type="PROSITE" id="PS50966"/>
    </source>
</evidence>
<name>A0A814NV55_9BILA</name>
<evidence type="ECO:0000313" key="8">
    <source>
        <dbReference type="Proteomes" id="UP000663829"/>
    </source>
</evidence>
<dbReference type="EMBL" id="CAJNOQ010005411">
    <property type="protein sequence ID" value="CAF1097777.1"/>
    <property type="molecule type" value="Genomic_DNA"/>
</dbReference>
<dbReference type="EMBL" id="CAJOBA010033786">
    <property type="protein sequence ID" value="CAF3971421.1"/>
    <property type="molecule type" value="Genomic_DNA"/>
</dbReference>
<comment type="caution">
    <text evidence="4">The sequence shown here is derived from an EMBL/GenBank/DDBJ whole genome shotgun (WGS) entry which is preliminary data.</text>
</comment>
<keyword evidence="8" id="KW-1185">Reference proteome</keyword>
<dbReference type="InterPro" id="IPR007527">
    <property type="entry name" value="Znf_SWIM"/>
</dbReference>
<sequence length="183" mass="21070">MYRGKKRPRRIDKEANKLYLSKSISEHVNNSTTLSSTLATTRMVDLPSESVQQKSLTTAAKVGLLIDQDRVKFAPQSEVFNVHSFDDKSIYCIHMRDPKRLFKCSCSNMQRSCSHITAAKVALGAYVNEKPTKVNMEQERKRKNKEDKIGVEGKKRPRRTVKKQIKFIYQNQSPSTSQHCLRH</sequence>
<evidence type="ECO:0000313" key="4">
    <source>
        <dbReference type="EMBL" id="CAF1097777.1"/>
    </source>
</evidence>
<dbReference type="Proteomes" id="UP000663829">
    <property type="component" value="Unassembled WGS sequence"/>
</dbReference>
<keyword evidence="1" id="KW-0862">Zinc</keyword>